<protein>
    <submittedName>
        <fullName evidence="1">Uncharacterized protein</fullName>
    </submittedName>
</protein>
<dbReference type="EMBL" id="MBFS01001686">
    <property type="protein sequence ID" value="PVV00725.1"/>
    <property type="molecule type" value="Genomic_DNA"/>
</dbReference>
<dbReference type="AlphaFoldDB" id="A0A2T9Z856"/>
<name>A0A2T9Z856_9FUNG</name>
<comment type="caution">
    <text evidence="1">The sequence shown here is derived from an EMBL/GenBank/DDBJ whole genome shotgun (WGS) entry which is preliminary data.</text>
</comment>
<gene>
    <name evidence="1" type="ORF">BB560_004881</name>
</gene>
<sequence>MFSLCPRFAITFGHTLNPISNPQARVGSINAIRLGTSLLKPYSRTFLNNPAGSSLNHLRARYYSSFNADIKNPIARLRAKILFTLRRRFASLLFSHPKASSTCKFASSVSRAILKLLPGTWSRSILASLSKNHGSSFINDRFLLKSLRFRFQQARYPFKFPGFPEPKLYNHSAFGRFFSSYAKHNPNFVPIWKFSKNHFRHRDGFKPFKHFKRWTSSYFRRSGSNILNQLQVSTRVCQYSNMNSLSICKISHSLYAVNGYLRARREFTHAELEKQALDKTIVSPELVDKSALRLKKSSKVSSGPTTPVVSVPKQNDIAELKVDTDNAPPKQPAQVWYNNVPIPSDRTVVFISLNANYSANQVSSPQNGAQVKFDEINNFVEQLRQAQRKKELVMNRLFELLSSSGLDLSFVNLTTQNNSIAIIFNNLKEAPNSRFVSNLFMNWGLDLDLISATIQDPILPETDAQKDTEFQVSQTHINDPVSEFSSMDLSRSSDFNNFLDSSIFSEVVEQVIEPRSLYAYDVNCFLDTITTSRKPNFVPYTPSSTLLFV</sequence>
<dbReference type="OrthoDB" id="5552133at2759"/>
<accession>A0A2T9Z856</accession>
<proteinExistence type="predicted"/>
<dbReference type="Proteomes" id="UP000245609">
    <property type="component" value="Unassembled WGS sequence"/>
</dbReference>
<organism evidence="1 2">
    <name type="scientific">Smittium megazygosporum</name>
    <dbReference type="NCBI Taxonomy" id="133381"/>
    <lineage>
        <taxon>Eukaryota</taxon>
        <taxon>Fungi</taxon>
        <taxon>Fungi incertae sedis</taxon>
        <taxon>Zoopagomycota</taxon>
        <taxon>Kickxellomycotina</taxon>
        <taxon>Harpellomycetes</taxon>
        <taxon>Harpellales</taxon>
        <taxon>Legeriomycetaceae</taxon>
        <taxon>Smittium</taxon>
    </lineage>
</organism>
<reference evidence="1 2" key="1">
    <citation type="journal article" date="2018" name="MBio">
        <title>Comparative Genomics Reveals the Core Gene Toolbox for the Fungus-Insect Symbiosis.</title>
        <authorList>
            <person name="Wang Y."/>
            <person name="Stata M."/>
            <person name="Wang W."/>
            <person name="Stajich J.E."/>
            <person name="White M.M."/>
            <person name="Moncalvo J.M."/>
        </authorList>
    </citation>
    <scope>NUCLEOTIDE SEQUENCE [LARGE SCALE GENOMIC DNA]</scope>
    <source>
        <strain evidence="1 2">SC-DP-2</strain>
    </source>
</reference>
<evidence type="ECO:0000313" key="1">
    <source>
        <dbReference type="EMBL" id="PVV00725.1"/>
    </source>
</evidence>
<keyword evidence="2" id="KW-1185">Reference proteome</keyword>
<evidence type="ECO:0000313" key="2">
    <source>
        <dbReference type="Proteomes" id="UP000245609"/>
    </source>
</evidence>